<comment type="caution">
    <text evidence="1">The sequence shown here is derived from an EMBL/GenBank/DDBJ whole genome shotgun (WGS) entry which is preliminary data.</text>
</comment>
<proteinExistence type="predicted"/>
<protein>
    <submittedName>
        <fullName evidence="1">Uncharacterized protein</fullName>
    </submittedName>
</protein>
<accession>A0A7J6VUK5</accession>
<name>A0A7J6VUK5_THATH</name>
<dbReference type="Proteomes" id="UP000554482">
    <property type="component" value="Unassembled WGS sequence"/>
</dbReference>
<dbReference type="InterPro" id="IPR015915">
    <property type="entry name" value="Kelch-typ_b-propeller"/>
</dbReference>
<dbReference type="AlphaFoldDB" id="A0A7J6VUK5"/>
<reference evidence="1 2" key="1">
    <citation type="submission" date="2020-06" db="EMBL/GenBank/DDBJ databases">
        <title>Transcriptomic and genomic resources for Thalictrum thalictroides and T. hernandezii: Facilitating candidate gene discovery in an emerging model plant lineage.</title>
        <authorList>
            <person name="Arias T."/>
            <person name="Riano-Pachon D.M."/>
            <person name="Di Stilio V.S."/>
        </authorList>
    </citation>
    <scope>NUCLEOTIDE SEQUENCE [LARGE SCALE GENOMIC DNA]</scope>
    <source>
        <strain evidence="2">cv. WT478/WT964</strain>
        <tissue evidence="1">Leaves</tissue>
    </source>
</reference>
<sequence length="387" mass="45225">MGLEMEIDGGVQKLKRPMVDDADDEHKKFKRLAGGAYEKAIYFCGDCVDIDNNRRIPGWLVTDLCFSYSKKEDSIMQNMPIKLENLRHYSVVAWNSKIYFVGGEIPRRNFKVVTMENTENVSTEIFAFNVQNQMWDSDGSHPNMLLPRAFSISIAADDKIFVFGSFAPSFFCNNFEKYAEYYDINQGKWNYIPQPPEMLCQSIFTKVRYAVVKNHILFWAYPLGCLYILNIATMEWPTMEEFFGYPRPECHPHNQYPHPHLGPIWSNAVVVFYDALFWHHGGIIYAYDFKENTNSVTELGGYGNNTYFKNFAENNFYPWQSPTTFLLSPEEGRLCLVWRAFYEWPRKYYCQNFQVERQDDKLVLHVGTCSSLDPPPDFANFWNVLVV</sequence>
<dbReference type="EMBL" id="JABWDY010027430">
    <property type="protein sequence ID" value="KAF5187895.1"/>
    <property type="molecule type" value="Genomic_DNA"/>
</dbReference>
<keyword evidence="2" id="KW-1185">Reference proteome</keyword>
<dbReference type="SUPFAM" id="SSF117281">
    <property type="entry name" value="Kelch motif"/>
    <property type="match status" value="1"/>
</dbReference>
<organism evidence="1 2">
    <name type="scientific">Thalictrum thalictroides</name>
    <name type="common">Rue-anemone</name>
    <name type="synonym">Anemone thalictroides</name>
    <dbReference type="NCBI Taxonomy" id="46969"/>
    <lineage>
        <taxon>Eukaryota</taxon>
        <taxon>Viridiplantae</taxon>
        <taxon>Streptophyta</taxon>
        <taxon>Embryophyta</taxon>
        <taxon>Tracheophyta</taxon>
        <taxon>Spermatophyta</taxon>
        <taxon>Magnoliopsida</taxon>
        <taxon>Ranunculales</taxon>
        <taxon>Ranunculaceae</taxon>
        <taxon>Thalictroideae</taxon>
        <taxon>Thalictrum</taxon>
    </lineage>
</organism>
<dbReference type="Gene3D" id="2.120.10.80">
    <property type="entry name" value="Kelch-type beta propeller"/>
    <property type="match status" value="1"/>
</dbReference>
<evidence type="ECO:0000313" key="2">
    <source>
        <dbReference type="Proteomes" id="UP000554482"/>
    </source>
</evidence>
<gene>
    <name evidence="1" type="ORF">FRX31_022516</name>
</gene>
<evidence type="ECO:0000313" key="1">
    <source>
        <dbReference type="EMBL" id="KAF5187895.1"/>
    </source>
</evidence>